<dbReference type="Proteomes" id="UP001255856">
    <property type="component" value="Unassembled WGS sequence"/>
</dbReference>
<name>A0AAD9IPP0_PROWI</name>
<dbReference type="GO" id="GO:0005634">
    <property type="term" value="C:nucleus"/>
    <property type="evidence" value="ECO:0007669"/>
    <property type="project" value="TreeGrafter"/>
</dbReference>
<dbReference type="GO" id="GO:0003682">
    <property type="term" value="F:chromatin binding"/>
    <property type="evidence" value="ECO:0007669"/>
    <property type="project" value="TreeGrafter"/>
</dbReference>
<dbReference type="SMART" id="SM00382">
    <property type="entry name" value="AAA"/>
    <property type="match status" value="1"/>
</dbReference>
<evidence type="ECO:0000313" key="7">
    <source>
        <dbReference type="EMBL" id="KAK2080382.1"/>
    </source>
</evidence>
<dbReference type="GO" id="GO:0045815">
    <property type="term" value="P:transcription initiation-coupled chromatin remodeling"/>
    <property type="evidence" value="ECO:0007669"/>
    <property type="project" value="TreeGrafter"/>
</dbReference>
<dbReference type="GO" id="GO:0016887">
    <property type="term" value="F:ATP hydrolysis activity"/>
    <property type="evidence" value="ECO:0007669"/>
    <property type="project" value="InterPro"/>
</dbReference>
<dbReference type="SUPFAM" id="SSF52540">
    <property type="entry name" value="P-loop containing nucleoside triphosphate hydrolases"/>
    <property type="match status" value="2"/>
</dbReference>
<comment type="similarity">
    <text evidence="1">Belongs to the AAA ATPase family.</text>
</comment>
<evidence type="ECO:0000259" key="6">
    <source>
        <dbReference type="SMART" id="SM00382"/>
    </source>
</evidence>
<dbReference type="Pfam" id="PF17862">
    <property type="entry name" value="AAA_lid_3"/>
    <property type="match status" value="1"/>
</dbReference>
<dbReference type="GO" id="GO:0042393">
    <property type="term" value="F:histone binding"/>
    <property type="evidence" value="ECO:0007669"/>
    <property type="project" value="TreeGrafter"/>
</dbReference>
<evidence type="ECO:0000256" key="5">
    <source>
        <dbReference type="SAM" id="MobiDB-lite"/>
    </source>
</evidence>
<dbReference type="InterPro" id="IPR003959">
    <property type="entry name" value="ATPase_AAA_core"/>
</dbReference>
<dbReference type="InterPro" id="IPR003960">
    <property type="entry name" value="ATPase_AAA_CS"/>
</dbReference>
<evidence type="ECO:0000256" key="1">
    <source>
        <dbReference type="ARBA" id="ARBA00006914"/>
    </source>
</evidence>
<dbReference type="InterPro" id="IPR041569">
    <property type="entry name" value="AAA_lid_3"/>
</dbReference>
<sequence length="706" mass="74719">MDPVQQPPVLSPLRLHANGAAAAEAGEEPLVIQPTEVDVSIDFASVGGLASHLEALRETVLLSLLQPQLVSRLGLRPPRGLLLHGPPGTGKTLLVRALAGQAAAALGRPLAFFARKGADLLSKWAGEAERQLRVLFETAQASAPSIIFFDEIDGLAPARSAGHEQVHNSIVSTLLALMDGLESRGNVIIIGATNRPDALDPALRRPGRFDRELRFDLPDRAGRLQILQIHARRWPAAQRPPGAVLEDVAGRTAGFAGADLQLLCTEAALSALRRCVGAEGLRALTGARQGGAGPGAPIDGFLPGEGDPCLGVAPADFERALQTLKPASSRAGDSHRVAQPLPAHLAPLLGREVRRLAKTLARLFPRLSLSRAQAGEVGVGHALADGYSHSAFVGTPRPRLCLRDPGACTRAADAVARAALSLLEQEVAPFSAVSLSLAELLAEPAAAPEEAIARAVARARAAAPSVLFLSHLGAWERTLGAAANALLCTLLDGLDDTVCVLATRAGDSDDQGTLRDRLFEGCELEIQKSKKRSRAAFFRPVVRHLYDVTSCQAADALRGGNQRMSLQPDNEPTLALGGGESTNDSLTVRRALRRALLHTLRALDGAGHGSGKTQGLLHRVNVQRGLSVTCALSDLEQALESDAPAADPQWRTELLAAAERHCGVKPVLLAKAWEEVDAIRRRPMEDRATALLRRLKKLVPPQTVAT</sequence>
<dbReference type="PROSITE" id="PS00674">
    <property type="entry name" value="AAA"/>
    <property type="match status" value="1"/>
</dbReference>
<dbReference type="GO" id="GO:0005524">
    <property type="term" value="F:ATP binding"/>
    <property type="evidence" value="ECO:0007669"/>
    <property type="project" value="UniProtKB-KW"/>
</dbReference>
<dbReference type="Gene3D" id="3.40.50.300">
    <property type="entry name" value="P-loop containing nucleotide triphosphate hydrolases"/>
    <property type="match status" value="1"/>
</dbReference>
<dbReference type="InterPro" id="IPR027417">
    <property type="entry name" value="P-loop_NTPase"/>
</dbReference>
<evidence type="ECO:0000313" key="8">
    <source>
        <dbReference type="Proteomes" id="UP001255856"/>
    </source>
</evidence>
<dbReference type="Pfam" id="PF00004">
    <property type="entry name" value="AAA"/>
    <property type="match status" value="1"/>
</dbReference>
<dbReference type="InterPro" id="IPR045199">
    <property type="entry name" value="ATAD2-like"/>
</dbReference>
<dbReference type="GO" id="GO:0006337">
    <property type="term" value="P:nucleosome disassembly"/>
    <property type="evidence" value="ECO:0007669"/>
    <property type="project" value="TreeGrafter"/>
</dbReference>
<feature type="domain" description="AAA+ ATPase" evidence="6">
    <location>
        <begin position="77"/>
        <end position="219"/>
    </location>
</feature>
<dbReference type="FunFam" id="3.40.50.300:FF:000061">
    <property type="entry name" value="ATPase family, AAA domain-containing 2"/>
    <property type="match status" value="1"/>
</dbReference>
<keyword evidence="3" id="KW-0067">ATP-binding</keyword>
<reference evidence="7" key="1">
    <citation type="submission" date="2021-01" db="EMBL/GenBank/DDBJ databases">
        <authorList>
            <person name="Eckstrom K.M.E."/>
        </authorList>
    </citation>
    <scope>NUCLEOTIDE SEQUENCE</scope>
    <source>
        <strain evidence="7">UVCC 0001</strain>
    </source>
</reference>
<feature type="region of interest" description="Disordered" evidence="5">
    <location>
        <begin position="559"/>
        <end position="582"/>
    </location>
</feature>
<dbReference type="EMBL" id="JASFZW010000001">
    <property type="protein sequence ID" value="KAK2080382.1"/>
    <property type="molecule type" value="Genomic_DNA"/>
</dbReference>
<organism evidence="7 8">
    <name type="scientific">Prototheca wickerhamii</name>
    <dbReference type="NCBI Taxonomy" id="3111"/>
    <lineage>
        <taxon>Eukaryota</taxon>
        <taxon>Viridiplantae</taxon>
        <taxon>Chlorophyta</taxon>
        <taxon>core chlorophytes</taxon>
        <taxon>Trebouxiophyceae</taxon>
        <taxon>Chlorellales</taxon>
        <taxon>Chlorellaceae</taxon>
        <taxon>Prototheca</taxon>
    </lineage>
</organism>
<keyword evidence="2" id="KW-0547">Nucleotide-binding</keyword>
<proteinExistence type="inferred from homology"/>
<evidence type="ECO:0000256" key="3">
    <source>
        <dbReference type="ARBA" id="ARBA00022840"/>
    </source>
</evidence>
<dbReference type="Gene3D" id="1.10.8.60">
    <property type="match status" value="1"/>
</dbReference>
<evidence type="ECO:0000256" key="4">
    <source>
        <dbReference type="ARBA" id="ARBA00023117"/>
    </source>
</evidence>
<dbReference type="AlphaFoldDB" id="A0AAD9IPP0"/>
<keyword evidence="8" id="KW-1185">Reference proteome</keyword>
<protein>
    <recommendedName>
        <fullName evidence="6">AAA+ ATPase domain-containing protein</fullName>
    </recommendedName>
</protein>
<dbReference type="PANTHER" id="PTHR23069:SF7">
    <property type="entry name" value="P-LOOP CONTAINING NUCLEOSIDE TRIPHOSPHATE HYDROLASES SUPERFAMILY PROTEIN"/>
    <property type="match status" value="1"/>
</dbReference>
<gene>
    <name evidence="7" type="ORF">QBZ16_000235</name>
</gene>
<evidence type="ECO:0000256" key="2">
    <source>
        <dbReference type="ARBA" id="ARBA00022741"/>
    </source>
</evidence>
<comment type="caution">
    <text evidence="7">The sequence shown here is derived from an EMBL/GenBank/DDBJ whole genome shotgun (WGS) entry which is preliminary data.</text>
</comment>
<keyword evidence="4" id="KW-0103">Bromodomain</keyword>
<dbReference type="InterPro" id="IPR003593">
    <property type="entry name" value="AAA+_ATPase"/>
</dbReference>
<accession>A0AAD9IPP0</accession>
<dbReference type="GO" id="GO:0006334">
    <property type="term" value="P:nucleosome assembly"/>
    <property type="evidence" value="ECO:0007669"/>
    <property type="project" value="TreeGrafter"/>
</dbReference>
<dbReference type="PANTHER" id="PTHR23069">
    <property type="entry name" value="AAA DOMAIN-CONTAINING"/>
    <property type="match status" value="1"/>
</dbReference>